<feature type="domain" description="GST N-terminal" evidence="1">
    <location>
        <begin position="1"/>
        <end position="81"/>
    </location>
</feature>
<reference evidence="3 4" key="1">
    <citation type="submission" date="2020-07" db="EMBL/GenBank/DDBJ databases">
        <title>Genomic Encyclopedia of Type Strains, Phase IV (KMG-IV): sequencing the most valuable type-strain genomes for metagenomic binning, comparative biology and taxonomic classification.</title>
        <authorList>
            <person name="Goeker M."/>
        </authorList>
    </citation>
    <scope>NUCLEOTIDE SEQUENCE [LARGE SCALE GENOMIC DNA]</scope>
    <source>
        <strain evidence="3 4">DSM 29043</strain>
    </source>
</reference>
<protein>
    <submittedName>
        <fullName evidence="3">Glutathione S-transferase</fullName>
        <ecNumber evidence="3">2.5.1.18</ecNumber>
    </submittedName>
</protein>
<evidence type="ECO:0000313" key="4">
    <source>
        <dbReference type="Proteomes" id="UP000522081"/>
    </source>
</evidence>
<dbReference type="CDD" id="cd03051">
    <property type="entry name" value="GST_N_GTT2_like"/>
    <property type="match status" value="1"/>
</dbReference>
<keyword evidence="4" id="KW-1185">Reference proteome</keyword>
<comment type="caution">
    <text evidence="3">The sequence shown here is derived from an EMBL/GenBank/DDBJ whole genome shotgun (WGS) entry which is preliminary data.</text>
</comment>
<dbReference type="InterPro" id="IPR036282">
    <property type="entry name" value="Glutathione-S-Trfase_C_sf"/>
</dbReference>
<dbReference type="SFLD" id="SFLDG00358">
    <property type="entry name" value="Main_(cytGST)"/>
    <property type="match status" value="1"/>
</dbReference>
<dbReference type="PROSITE" id="PS50405">
    <property type="entry name" value="GST_CTER"/>
    <property type="match status" value="1"/>
</dbReference>
<dbReference type="Pfam" id="PF13409">
    <property type="entry name" value="GST_N_2"/>
    <property type="match status" value="1"/>
</dbReference>
<evidence type="ECO:0000259" key="2">
    <source>
        <dbReference type="PROSITE" id="PS50405"/>
    </source>
</evidence>
<dbReference type="SUPFAM" id="SSF47616">
    <property type="entry name" value="GST C-terminal domain-like"/>
    <property type="match status" value="1"/>
</dbReference>
<dbReference type="EC" id="2.5.1.18" evidence="3"/>
<dbReference type="PANTHER" id="PTHR44051">
    <property type="entry name" value="GLUTATHIONE S-TRANSFERASE-RELATED"/>
    <property type="match status" value="1"/>
</dbReference>
<accession>A0A7Y9XYE2</accession>
<organism evidence="3 4">
    <name type="scientific">Novosphingobium marinum</name>
    <dbReference type="NCBI Taxonomy" id="1514948"/>
    <lineage>
        <taxon>Bacteria</taxon>
        <taxon>Pseudomonadati</taxon>
        <taxon>Pseudomonadota</taxon>
        <taxon>Alphaproteobacteria</taxon>
        <taxon>Sphingomonadales</taxon>
        <taxon>Sphingomonadaceae</taxon>
        <taxon>Novosphingobium</taxon>
    </lineage>
</organism>
<dbReference type="Proteomes" id="UP000522081">
    <property type="component" value="Unassembled WGS sequence"/>
</dbReference>
<dbReference type="EMBL" id="JACBZF010000007">
    <property type="protein sequence ID" value="NYH96745.1"/>
    <property type="molecule type" value="Genomic_DNA"/>
</dbReference>
<dbReference type="InterPro" id="IPR034345">
    <property type="entry name" value="Gtt2-like_N"/>
</dbReference>
<dbReference type="SUPFAM" id="SSF52833">
    <property type="entry name" value="Thioredoxin-like"/>
    <property type="match status" value="1"/>
</dbReference>
<name>A0A7Y9XYE2_9SPHN</name>
<dbReference type="InterPro" id="IPR040079">
    <property type="entry name" value="Glutathione_S-Trfase"/>
</dbReference>
<keyword evidence="3" id="KW-0808">Transferase</keyword>
<gene>
    <name evidence="3" type="ORF">FHS75_003096</name>
</gene>
<proteinExistence type="predicted"/>
<dbReference type="SFLD" id="SFLDS00019">
    <property type="entry name" value="Glutathione_Transferase_(cytos"/>
    <property type="match status" value="1"/>
</dbReference>
<dbReference type="InterPro" id="IPR010987">
    <property type="entry name" value="Glutathione-S-Trfase_C-like"/>
</dbReference>
<dbReference type="InterPro" id="IPR036249">
    <property type="entry name" value="Thioredoxin-like_sf"/>
</dbReference>
<dbReference type="Gene3D" id="1.20.1050.10">
    <property type="match status" value="1"/>
</dbReference>
<dbReference type="InterPro" id="IPR004045">
    <property type="entry name" value="Glutathione_S-Trfase_N"/>
</dbReference>
<dbReference type="GO" id="GO:0004364">
    <property type="term" value="F:glutathione transferase activity"/>
    <property type="evidence" value="ECO:0007669"/>
    <property type="project" value="UniProtKB-EC"/>
</dbReference>
<evidence type="ECO:0000259" key="1">
    <source>
        <dbReference type="PROSITE" id="PS50404"/>
    </source>
</evidence>
<dbReference type="Gene3D" id="3.40.30.10">
    <property type="entry name" value="Glutaredoxin"/>
    <property type="match status" value="1"/>
</dbReference>
<sequence length="210" mass="23420">MKLYDCKDAVNGRRVRMFLAEKDVDVPREEIDIGGGENLSDAYRQVNPAGLIPCLRLDDGQVIGESIAICRFFEALHPEPNLFGKTPKEAAVVESWERRMEREGILSIAYAFRETTPVFRNRAVPGSPREFAQIEALAERGKVLSEDFLTMLDARLGESEYVGGDRFTVADITGFVSCGFAKWIGLDPANHGDNIARWYSAMKTRPSSKA</sequence>
<dbReference type="PROSITE" id="PS50404">
    <property type="entry name" value="GST_NTER"/>
    <property type="match status" value="1"/>
</dbReference>
<dbReference type="RefSeq" id="WP_179408556.1">
    <property type="nucleotide sequence ID" value="NZ_BMGF01000008.1"/>
</dbReference>
<evidence type="ECO:0000313" key="3">
    <source>
        <dbReference type="EMBL" id="NYH96745.1"/>
    </source>
</evidence>
<dbReference type="AlphaFoldDB" id="A0A7Y9XYE2"/>
<feature type="domain" description="GST C-terminal" evidence="2">
    <location>
        <begin position="86"/>
        <end position="210"/>
    </location>
</feature>
<dbReference type="PANTHER" id="PTHR44051:SF8">
    <property type="entry name" value="GLUTATHIONE S-TRANSFERASE GSTA"/>
    <property type="match status" value="1"/>
</dbReference>